<name>A0A378J7T7_9GAMM</name>
<dbReference type="Proteomes" id="UP000054691">
    <property type="component" value="Unassembled WGS sequence"/>
</dbReference>
<protein>
    <submittedName>
        <fullName evidence="3">Competence-damage inducible protein CinA</fullName>
    </submittedName>
</protein>
<dbReference type="EMBL" id="UGOB01000001">
    <property type="protein sequence ID" value="STX43843.1"/>
    <property type="molecule type" value="Genomic_DNA"/>
</dbReference>
<reference evidence="2 4" key="1">
    <citation type="submission" date="2015-11" db="EMBL/GenBank/DDBJ databases">
        <title>Genomic analysis of 38 Legionella species identifies large and diverse effector repertoires.</title>
        <authorList>
            <person name="Burstein D."/>
            <person name="Amaro F."/>
            <person name="Zusman T."/>
            <person name="Lifshitz Z."/>
            <person name="Cohen O."/>
            <person name="Gilbert J.A."/>
            <person name="Pupko T."/>
            <person name="Shuman H.A."/>
            <person name="Segal G."/>
        </authorList>
    </citation>
    <scope>NUCLEOTIDE SEQUENCE [LARGE SCALE GENOMIC DNA]</scope>
    <source>
        <strain evidence="2 4">Lyon 8420412</strain>
    </source>
</reference>
<dbReference type="InterPro" id="IPR036653">
    <property type="entry name" value="CinA-like_C"/>
</dbReference>
<evidence type="ECO:0000259" key="1">
    <source>
        <dbReference type="Pfam" id="PF02464"/>
    </source>
</evidence>
<dbReference type="AlphaFoldDB" id="A0A378J7T7"/>
<evidence type="ECO:0000313" key="2">
    <source>
        <dbReference type="EMBL" id="KTD10742.1"/>
    </source>
</evidence>
<dbReference type="SUPFAM" id="SSF142433">
    <property type="entry name" value="CinA-like"/>
    <property type="match status" value="1"/>
</dbReference>
<organism evidence="3 5">
    <name type="scientific">Legionella gratiana</name>
    <dbReference type="NCBI Taxonomy" id="45066"/>
    <lineage>
        <taxon>Bacteria</taxon>
        <taxon>Pseudomonadati</taxon>
        <taxon>Pseudomonadota</taxon>
        <taxon>Gammaproteobacteria</taxon>
        <taxon>Legionellales</taxon>
        <taxon>Legionellaceae</taxon>
        <taxon>Legionella</taxon>
    </lineage>
</organism>
<dbReference type="Gene3D" id="3.90.950.20">
    <property type="entry name" value="CinA-like"/>
    <property type="match status" value="1"/>
</dbReference>
<proteinExistence type="predicted"/>
<dbReference type="STRING" id="45066.Lgra_1708"/>
<evidence type="ECO:0000313" key="5">
    <source>
        <dbReference type="Proteomes" id="UP000254476"/>
    </source>
</evidence>
<dbReference type="InterPro" id="IPR008136">
    <property type="entry name" value="CinA_C"/>
</dbReference>
<evidence type="ECO:0000313" key="3">
    <source>
        <dbReference type="EMBL" id="STX43843.1"/>
    </source>
</evidence>
<gene>
    <name evidence="3" type="primary">cinA</name>
    <name evidence="2" type="ORF">Lgra_1708</name>
    <name evidence="3" type="ORF">NCTC12388_01238</name>
</gene>
<dbReference type="RefSeq" id="WP_058498850.1">
    <property type="nucleotide sequence ID" value="NZ_CAAAHW010000001.1"/>
</dbReference>
<dbReference type="Proteomes" id="UP000254476">
    <property type="component" value="Unassembled WGS sequence"/>
</dbReference>
<dbReference type="NCBIfam" id="TIGR00199">
    <property type="entry name" value="PncC_domain"/>
    <property type="match status" value="1"/>
</dbReference>
<dbReference type="Pfam" id="PF02464">
    <property type="entry name" value="CinA"/>
    <property type="match status" value="1"/>
</dbReference>
<evidence type="ECO:0000313" key="4">
    <source>
        <dbReference type="Proteomes" id="UP000054691"/>
    </source>
</evidence>
<reference evidence="3 5" key="2">
    <citation type="submission" date="2018-06" db="EMBL/GenBank/DDBJ databases">
        <authorList>
            <consortium name="Pathogen Informatics"/>
            <person name="Doyle S."/>
        </authorList>
    </citation>
    <scope>NUCLEOTIDE SEQUENCE [LARGE SCALE GENOMIC DNA]</scope>
    <source>
        <strain evidence="3 5">NCTC12388</strain>
    </source>
</reference>
<dbReference type="EMBL" id="LNYE01000022">
    <property type="protein sequence ID" value="KTD10742.1"/>
    <property type="molecule type" value="Genomic_DNA"/>
</dbReference>
<dbReference type="OrthoDB" id="9801454at2"/>
<sequence>MSSFDKLIEEIASVLKKNNWQLVTAESCTGGLIASYLTEISGSSVWFERGFVTYSNLAKEEQLSVPSGLIEKYGAVSEPVAQAMAVGALRHSAGQVAVSVTGIAGPDGGSIEKPVGTVCFGWVAEDMLPKTLKKHYPGNRQEIRLAACQEALLGILSYLKN</sequence>
<feature type="domain" description="CinA C-terminal" evidence="1">
    <location>
        <begin position="6"/>
        <end position="158"/>
    </location>
</feature>
<keyword evidence="4" id="KW-1185">Reference proteome</keyword>
<accession>A0A378J7T7</accession>